<dbReference type="EMBL" id="QTSX02005681">
    <property type="protein sequence ID" value="KAJ9059581.1"/>
    <property type="molecule type" value="Genomic_DNA"/>
</dbReference>
<keyword evidence="2" id="KW-1185">Reference proteome</keyword>
<sequence>MAHLADMSFLEDSRDLLVPPLNFSVVAPGVYRSGYPNDKNFVFLKKLHLNTMLYLGPEPYAGPLKNFIEEENIRVLYFDVKNNKEPFSDIDLSRVRDALVHVLDSRLYPLLVHCNKGKYRVGCLIGCLRKLQRWSLTSIFDEYSRFAGTNFRIADQESIEIFQEVVPYNTLHKPVWF</sequence>
<gene>
    <name evidence="1" type="primary">SIW14_1</name>
    <name evidence="1" type="ORF">DSO57_1000545</name>
</gene>
<keyword evidence="1" id="KW-0378">Hydrolase</keyword>
<proteinExistence type="predicted"/>
<comment type="caution">
    <text evidence="1">The sequence shown here is derived from an EMBL/GenBank/DDBJ whole genome shotgun (WGS) entry which is preliminary data.</text>
</comment>
<reference evidence="1" key="1">
    <citation type="submission" date="2022-04" db="EMBL/GenBank/DDBJ databases">
        <title>Genome of the entomopathogenic fungus Entomophthora muscae.</title>
        <authorList>
            <person name="Elya C."/>
            <person name="Lovett B.R."/>
            <person name="Lee E."/>
            <person name="Macias A.M."/>
            <person name="Hajek A.E."/>
            <person name="De Bivort B.L."/>
            <person name="Kasson M.T."/>
            <person name="De Fine Licht H.H."/>
            <person name="Stajich J.E."/>
        </authorList>
    </citation>
    <scope>NUCLEOTIDE SEQUENCE</scope>
    <source>
        <strain evidence="1">Berkeley</strain>
    </source>
</reference>
<organism evidence="1 2">
    <name type="scientific">Entomophthora muscae</name>
    <dbReference type="NCBI Taxonomy" id="34485"/>
    <lineage>
        <taxon>Eukaryota</taxon>
        <taxon>Fungi</taxon>
        <taxon>Fungi incertae sedis</taxon>
        <taxon>Zoopagomycota</taxon>
        <taxon>Entomophthoromycotina</taxon>
        <taxon>Entomophthoromycetes</taxon>
        <taxon>Entomophthorales</taxon>
        <taxon>Entomophthoraceae</taxon>
        <taxon>Entomophthora</taxon>
    </lineage>
</organism>
<protein>
    <submittedName>
        <fullName evidence="1">Tyrosine-protein phosphatase siw14</fullName>
        <ecNumber evidence="1">3.1.3.48</ecNumber>
    </submittedName>
</protein>
<name>A0ACC2SB04_9FUNG</name>
<evidence type="ECO:0000313" key="1">
    <source>
        <dbReference type="EMBL" id="KAJ9059581.1"/>
    </source>
</evidence>
<evidence type="ECO:0000313" key="2">
    <source>
        <dbReference type="Proteomes" id="UP001165960"/>
    </source>
</evidence>
<dbReference type="Proteomes" id="UP001165960">
    <property type="component" value="Unassembled WGS sequence"/>
</dbReference>
<accession>A0ACC2SB04</accession>
<dbReference type="EC" id="3.1.3.48" evidence="1"/>